<evidence type="ECO:0000313" key="5">
    <source>
        <dbReference type="Proteomes" id="UP000886687"/>
    </source>
</evidence>
<dbReference type="InterPro" id="IPR052562">
    <property type="entry name" value="Ketohexokinase-related"/>
</dbReference>
<dbReference type="EMBL" id="JAEPDI010000005">
    <property type="protein sequence ID" value="MCG7938987.1"/>
    <property type="molecule type" value="Genomic_DNA"/>
</dbReference>
<evidence type="ECO:0000256" key="2">
    <source>
        <dbReference type="ARBA" id="ARBA00022777"/>
    </source>
</evidence>
<dbReference type="GO" id="GO:0016301">
    <property type="term" value="F:kinase activity"/>
    <property type="evidence" value="ECO:0007669"/>
    <property type="project" value="UniProtKB-KW"/>
</dbReference>
<dbReference type="Pfam" id="PF00294">
    <property type="entry name" value="PfkB"/>
    <property type="match status" value="1"/>
</dbReference>
<dbReference type="PANTHER" id="PTHR42774">
    <property type="entry name" value="PHOSPHOTRANSFERASE SYSTEM TRANSPORT PROTEIN"/>
    <property type="match status" value="1"/>
</dbReference>
<evidence type="ECO:0000313" key="4">
    <source>
        <dbReference type="EMBL" id="MCG7938987.1"/>
    </source>
</evidence>
<dbReference type="Gene3D" id="3.40.1190.20">
    <property type="match status" value="1"/>
</dbReference>
<sequence length="283" mass="31822">MRILAVGVATLDIVNRVEAYPQEDQEIRAISQSRRRGGNACNSLTVLSRLGHSCSWAGVMADDEASRFILDQLHSVQIDTRWVRVESGGMTPTSYITTAEASGSRTIVHYRQLSEFSYEDFAEIDLQAYDWVHFEGRNPQATLKMLQQLRQQYPNLQVSLELEKPRPGLEQALPYVDVVLISRAYSMAKGIADARQLFDHITPMIRQALCYLAWGEHGSWMLDRDRGVHFEQAVKPAKVVDTLGAGDVFNAGVIHALFEWLDPLEALRYGNRIAGEKCGRDGL</sequence>
<dbReference type="InterPro" id="IPR029056">
    <property type="entry name" value="Ribokinase-like"/>
</dbReference>
<organism evidence="4 5">
    <name type="scientific">Candidatus Thiodiazotropha lotti</name>
    <dbReference type="NCBI Taxonomy" id="2792787"/>
    <lineage>
        <taxon>Bacteria</taxon>
        <taxon>Pseudomonadati</taxon>
        <taxon>Pseudomonadota</taxon>
        <taxon>Gammaproteobacteria</taxon>
        <taxon>Chromatiales</taxon>
        <taxon>Sedimenticolaceae</taxon>
        <taxon>Candidatus Thiodiazotropha</taxon>
    </lineage>
</organism>
<dbReference type="PANTHER" id="PTHR42774:SF3">
    <property type="entry name" value="KETOHEXOKINASE"/>
    <property type="match status" value="1"/>
</dbReference>
<evidence type="ECO:0000259" key="3">
    <source>
        <dbReference type="Pfam" id="PF00294"/>
    </source>
</evidence>
<evidence type="ECO:0000256" key="1">
    <source>
        <dbReference type="ARBA" id="ARBA00022679"/>
    </source>
</evidence>
<dbReference type="Proteomes" id="UP000886687">
    <property type="component" value="Unassembled WGS sequence"/>
</dbReference>
<feature type="domain" description="Carbohydrate kinase PfkB" evidence="3">
    <location>
        <begin position="4"/>
        <end position="282"/>
    </location>
</feature>
<comment type="caution">
    <text evidence="4">The sequence shown here is derived from an EMBL/GenBank/DDBJ whole genome shotgun (WGS) entry which is preliminary data.</text>
</comment>
<dbReference type="SUPFAM" id="SSF53613">
    <property type="entry name" value="Ribokinase-like"/>
    <property type="match status" value="1"/>
</dbReference>
<reference evidence="4" key="1">
    <citation type="journal article" date="2021" name="Proc. Natl. Acad. Sci. U.S.A.">
        <title>Global biogeography of chemosynthetic symbionts reveals both localized and globally distributed symbiont groups. .</title>
        <authorList>
            <person name="Osvatic J.T."/>
            <person name="Wilkins L.G.E."/>
            <person name="Leibrecht L."/>
            <person name="Leray M."/>
            <person name="Zauner S."/>
            <person name="Polzin J."/>
            <person name="Camacho Y."/>
            <person name="Gros O."/>
            <person name="van Gils J.A."/>
            <person name="Eisen J.A."/>
            <person name="Petersen J.M."/>
            <person name="Yuen B."/>
        </authorList>
    </citation>
    <scope>NUCLEOTIDE SEQUENCE</scope>
    <source>
        <strain evidence="4">MAGL173</strain>
    </source>
</reference>
<gene>
    <name evidence="4" type="ORF">JAZ04_09050</name>
</gene>
<dbReference type="AlphaFoldDB" id="A0A9E4MYZ4"/>
<protein>
    <submittedName>
        <fullName evidence="4">PfkB family carbohydrate kinase</fullName>
    </submittedName>
</protein>
<accession>A0A9E4MYZ4</accession>
<dbReference type="InterPro" id="IPR002173">
    <property type="entry name" value="Carboh/pur_kinase_PfkB_CS"/>
</dbReference>
<dbReference type="PROSITE" id="PS00584">
    <property type="entry name" value="PFKB_KINASES_2"/>
    <property type="match status" value="1"/>
</dbReference>
<dbReference type="InterPro" id="IPR011611">
    <property type="entry name" value="PfkB_dom"/>
</dbReference>
<keyword evidence="2 4" id="KW-0418">Kinase</keyword>
<proteinExistence type="predicted"/>
<keyword evidence="1" id="KW-0808">Transferase</keyword>
<name>A0A9E4MYZ4_9GAMM</name>